<dbReference type="KEGG" id="fer:FNB15_16735"/>
<keyword evidence="6" id="KW-0812">Transmembrane</keyword>
<proteinExistence type="inferred from homology"/>
<gene>
    <name evidence="13" type="ORF">FNB15_16735</name>
</gene>
<dbReference type="Proteomes" id="UP000317496">
    <property type="component" value="Chromosome"/>
</dbReference>
<dbReference type="Gene3D" id="2.40.50.100">
    <property type="match status" value="1"/>
</dbReference>
<evidence type="ECO:0000313" key="14">
    <source>
        <dbReference type="Proteomes" id="UP000317496"/>
    </source>
</evidence>
<keyword evidence="7" id="KW-1133">Transmembrane helix</keyword>
<dbReference type="Pfam" id="PF25994">
    <property type="entry name" value="HH_AprE"/>
    <property type="match status" value="1"/>
</dbReference>
<evidence type="ECO:0000256" key="5">
    <source>
        <dbReference type="ARBA" id="ARBA00022519"/>
    </source>
</evidence>
<evidence type="ECO:0000313" key="13">
    <source>
        <dbReference type="EMBL" id="QDO98816.1"/>
    </source>
</evidence>
<evidence type="ECO:0000256" key="10">
    <source>
        <dbReference type="SAM" id="Coils"/>
    </source>
</evidence>
<dbReference type="NCBIfam" id="TIGR01843">
    <property type="entry name" value="type_I_hlyD"/>
    <property type="match status" value="1"/>
</dbReference>
<dbReference type="Pfam" id="PF26002">
    <property type="entry name" value="Beta-barrel_AprE"/>
    <property type="match status" value="1"/>
</dbReference>
<evidence type="ECO:0000256" key="8">
    <source>
        <dbReference type="ARBA" id="ARBA00023136"/>
    </source>
</evidence>
<dbReference type="AlphaFoldDB" id="A0A516H504"/>
<evidence type="ECO:0000256" key="2">
    <source>
        <dbReference type="ARBA" id="ARBA00009477"/>
    </source>
</evidence>
<dbReference type="InterPro" id="IPR058982">
    <property type="entry name" value="Beta-barrel_AprE"/>
</dbReference>
<evidence type="ECO:0000259" key="11">
    <source>
        <dbReference type="Pfam" id="PF25994"/>
    </source>
</evidence>
<comment type="similarity">
    <text evidence="2 9">Belongs to the membrane fusion protein (MFP) (TC 8.A.1) family.</text>
</comment>
<feature type="coiled-coil region" evidence="10">
    <location>
        <begin position="264"/>
        <end position="320"/>
    </location>
</feature>
<keyword evidence="14" id="KW-1185">Reference proteome</keyword>
<evidence type="ECO:0000256" key="4">
    <source>
        <dbReference type="ARBA" id="ARBA00022475"/>
    </source>
</evidence>
<dbReference type="SUPFAM" id="SSF111369">
    <property type="entry name" value="HlyD-like secretion proteins"/>
    <property type="match status" value="1"/>
</dbReference>
<name>A0A516H504_9PROT</name>
<dbReference type="RefSeq" id="WP_144069797.1">
    <property type="nucleotide sequence ID" value="NZ_CP041636.1"/>
</dbReference>
<sequence>MSSKAGRPSVWNGLRNATEIAHAAWKFEKQRGPREPRQRDEVEFLPAALEVLESPPSPTARYTFWSLTALLAVGLAWSFIGELDVVAVADGRTIPAGQTKVIQPLEPGVVRAIRVQNGQHVKAGERLVELDPTTAGADMRRLTAELVASRLDAARLEASAIPADALRRFVPPIGTPRSLVELHTAMLVSQVDEHLARLAGMDAELERRNADRKSVEADIARLENALPLLRTRSQARTELADKGFGSRLLALELQQQQVEMEYALRGQRHRREEAAAAVAALQRQRQQIQSEYLKVVLNQRDEAQRKAAVLEEEFLKAEQRHGLQTLTAPLDGVVQQLAIHSIGGVVTPAQVLMVIVPDNATLEVEATVQNRDIGFIQPGQEVEVKIETFLFTKYGTIPGKVISVSRDAVPDEKRGLVYPIRIALERSSMNVDGRQVELGAGMALTAEVKTDRRRMIDYLLSPIARYRQESLRER</sequence>
<keyword evidence="4 9" id="KW-1003">Cell membrane</keyword>
<evidence type="ECO:0000256" key="6">
    <source>
        <dbReference type="ARBA" id="ARBA00022692"/>
    </source>
</evidence>
<protein>
    <recommendedName>
        <fullName evidence="9">Membrane fusion protein (MFP) family protein</fullName>
    </recommendedName>
</protein>
<reference evidence="13 14" key="1">
    <citation type="submission" date="2019-07" db="EMBL/GenBank/DDBJ databases">
        <title>Genome sequencing for Ferrovibrio sp. K5.</title>
        <authorList>
            <person name="Park S.-J."/>
        </authorList>
    </citation>
    <scope>NUCLEOTIDE SEQUENCE [LARGE SCALE GENOMIC DNA]</scope>
    <source>
        <strain evidence="13 14">K5</strain>
    </source>
</reference>
<feature type="domain" description="AprE-like beta-barrel" evidence="12">
    <location>
        <begin position="362"/>
        <end position="450"/>
    </location>
</feature>
<evidence type="ECO:0000256" key="1">
    <source>
        <dbReference type="ARBA" id="ARBA00004377"/>
    </source>
</evidence>
<feature type="domain" description="AprE-like long alpha-helical hairpin" evidence="11">
    <location>
        <begin position="136"/>
        <end position="319"/>
    </location>
</feature>
<keyword evidence="8" id="KW-0472">Membrane</keyword>
<dbReference type="PRINTS" id="PR01490">
    <property type="entry name" value="RTXTOXIND"/>
</dbReference>
<comment type="subcellular location">
    <subcellularLocation>
        <location evidence="1 9">Cell inner membrane</location>
        <topology evidence="1 9">Single-pass membrane protein</topology>
    </subcellularLocation>
</comment>
<evidence type="ECO:0000256" key="7">
    <source>
        <dbReference type="ARBA" id="ARBA00022989"/>
    </source>
</evidence>
<keyword evidence="10" id="KW-0175">Coiled coil</keyword>
<evidence type="ECO:0000256" key="9">
    <source>
        <dbReference type="RuleBase" id="RU365093"/>
    </source>
</evidence>
<feature type="coiled-coil region" evidence="10">
    <location>
        <begin position="205"/>
        <end position="232"/>
    </location>
</feature>
<keyword evidence="3 9" id="KW-0813">Transport</keyword>
<dbReference type="GO" id="GO:0005886">
    <property type="term" value="C:plasma membrane"/>
    <property type="evidence" value="ECO:0007669"/>
    <property type="project" value="UniProtKB-SubCell"/>
</dbReference>
<dbReference type="InterPro" id="IPR058781">
    <property type="entry name" value="HH_AprE-like"/>
</dbReference>
<dbReference type="InterPro" id="IPR050739">
    <property type="entry name" value="MFP"/>
</dbReference>
<dbReference type="PANTHER" id="PTHR30386:SF27">
    <property type="entry name" value="MEMBRANE FUSION PROTEIN (MFP) FAMILY PROTEIN"/>
    <property type="match status" value="1"/>
</dbReference>
<keyword evidence="5 9" id="KW-0997">Cell inner membrane</keyword>
<dbReference type="OrthoDB" id="9810980at2"/>
<dbReference type="InterPro" id="IPR010129">
    <property type="entry name" value="T1SS_HlyD"/>
</dbReference>
<evidence type="ECO:0000259" key="12">
    <source>
        <dbReference type="Pfam" id="PF26002"/>
    </source>
</evidence>
<accession>A0A516H504</accession>
<dbReference type="GO" id="GO:0015031">
    <property type="term" value="P:protein transport"/>
    <property type="evidence" value="ECO:0007669"/>
    <property type="project" value="InterPro"/>
</dbReference>
<dbReference type="PANTHER" id="PTHR30386">
    <property type="entry name" value="MEMBRANE FUSION SUBUNIT OF EMRAB-TOLC MULTIDRUG EFFLUX PUMP"/>
    <property type="match status" value="1"/>
</dbReference>
<evidence type="ECO:0000256" key="3">
    <source>
        <dbReference type="ARBA" id="ARBA00022448"/>
    </source>
</evidence>
<dbReference type="Gene3D" id="2.40.30.170">
    <property type="match status" value="1"/>
</dbReference>
<organism evidence="13 14">
    <name type="scientific">Ferrovibrio terrae</name>
    <dbReference type="NCBI Taxonomy" id="2594003"/>
    <lineage>
        <taxon>Bacteria</taxon>
        <taxon>Pseudomonadati</taxon>
        <taxon>Pseudomonadota</taxon>
        <taxon>Alphaproteobacteria</taxon>
        <taxon>Rhodospirillales</taxon>
        <taxon>Rhodospirillaceae</taxon>
        <taxon>Ferrovibrio</taxon>
    </lineage>
</organism>
<dbReference type="EMBL" id="CP041636">
    <property type="protein sequence ID" value="QDO98816.1"/>
    <property type="molecule type" value="Genomic_DNA"/>
</dbReference>